<dbReference type="EMBL" id="JAEHOD010000011">
    <property type="protein sequence ID" value="KAG2450486.1"/>
    <property type="molecule type" value="Genomic_DNA"/>
</dbReference>
<gene>
    <name evidence="3" type="ORF">HYH02_004987</name>
</gene>
<evidence type="ECO:0000259" key="2">
    <source>
        <dbReference type="Pfam" id="PF12146"/>
    </source>
</evidence>
<evidence type="ECO:0000313" key="4">
    <source>
        <dbReference type="Proteomes" id="UP000613740"/>
    </source>
</evidence>
<dbReference type="AlphaFoldDB" id="A0A836B824"/>
<dbReference type="Proteomes" id="UP000613740">
    <property type="component" value="Unassembled WGS sequence"/>
</dbReference>
<dbReference type="PANTHER" id="PTHR22946">
    <property type="entry name" value="DIENELACTONE HYDROLASE DOMAIN-CONTAINING PROTEIN-RELATED"/>
    <property type="match status" value="1"/>
</dbReference>
<dbReference type="InterPro" id="IPR029058">
    <property type="entry name" value="AB_hydrolase_fold"/>
</dbReference>
<comment type="caution">
    <text evidence="3">The sequence shown here is derived from an EMBL/GenBank/DDBJ whole genome shotgun (WGS) entry which is preliminary data.</text>
</comment>
<accession>A0A836B824</accession>
<organism evidence="3 4">
    <name type="scientific">Chlamydomonas schloesseri</name>
    <dbReference type="NCBI Taxonomy" id="2026947"/>
    <lineage>
        <taxon>Eukaryota</taxon>
        <taxon>Viridiplantae</taxon>
        <taxon>Chlorophyta</taxon>
        <taxon>core chlorophytes</taxon>
        <taxon>Chlorophyceae</taxon>
        <taxon>CS clade</taxon>
        <taxon>Chlamydomonadales</taxon>
        <taxon>Chlamydomonadaceae</taxon>
        <taxon>Chlamydomonas</taxon>
    </lineage>
</organism>
<name>A0A836B824_9CHLO</name>
<sequence>MSRLGTSVAVAVSAALLASLYRKWDSLRYDVQWALKPRPPGTAELETDAWTRSVVHFNSQGVRLEAWLYTPRRCATDPAQLASGDCRVPIIIMAHGMGHQKDMALTKFADVFASGGAAVFVFDYRQVGGFGGSDGEPRHLISPAMLRQDWAAAVEFVASGALGPQCDTNRLGLWGSSYSGGLVITTAATLPKPLAARIKAVVSNVPYMDAVATFKDAIARHGLRKVLPVVAAAMHGYVRRAFGASPPYMPMLSWKGEFAMLSCDEAEMAPYMASLPEQKLGGWQNLAVTTFMLETSLFSPSFSITKFKAPLLLVVGAKDNVVPPSAVRDAARSRAAAGLPMTLHEFDLAHFDVYHGAGFDTVAPIMAKFFAANL</sequence>
<dbReference type="GO" id="GO:0016788">
    <property type="term" value="F:hydrolase activity, acting on ester bonds"/>
    <property type="evidence" value="ECO:0007669"/>
    <property type="project" value="UniProtKB-ARBA"/>
</dbReference>
<dbReference type="InterPro" id="IPR050261">
    <property type="entry name" value="FrsA_esterase"/>
</dbReference>
<evidence type="ECO:0000256" key="1">
    <source>
        <dbReference type="ARBA" id="ARBA00022801"/>
    </source>
</evidence>
<dbReference type="SUPFAM" id="SSF53474">
    <property type="entry name" value="alpha/beta-Hydrolases"/>
    <property type="match status" value="1"/>
</dbReference>
<dbReference type="PANTHER" id="PTHR22946:SF9">
    <property type="entry name" value="POLYKETIDE TRANSFERASE AF380"/>
    <property type="match status" value="1"/>
</dbReference>
<dbReference type="OrthoDB" id="2498029at2759"/>
<keyword evidence="4" id="KW-1185">Reference proteome</keyword>
<dbReference type="InterPro" id="IPR022742">
    <property type="entry name" value="Hydrolase_4"/>
</dbReference>
<dbReference type="Pfam" id="PF12146">
    <property type="entry name" value="Hydrolase_4"/>
    <property type="match status" value="1"/>
</dbReference>
<keyword evidence="1" id="KW-0378">Hydrolase</keyword>
<dbReference type="Gene3D" id="3.40.50.1820">
    <property type="entry name" value="alpha/beta hydrolase"/>
    <property type="match status" value="1"/>
</dbReference>
<evidence type="ECO:0000313" key="3">
    <source>
        <dbReference type="EMBL" id="KAG2450486.1"/>
    </source>
</evidence>
<protein>
    <recommendedName>
        <fullName evidence="2">Serine aminopeptidase S33 domain-containing protein</fullName>
    </recommendedName>
</protein>
<reference evidence="3" key="1">
    <citation type="journal article" date="2020" name="bioRxiv">
        <title>Comparative genomics of Chlamydomonas.</title>
        <authorList>
            <person name="Craig R.J."/>
            <person name="Hasan A.R."/>
            <person name="Ness R.W."/>
            <person name="Keightley P.D."/>
        </authorList>
    </citation>
    <scope>NUCLEOTIDE SEQUENCE</scope>
    <source>
        <strain evidence="3">CCAP 11/173</strain>
    </source>
</reference>
<feature type="domain" description="Serine aminopeptidase S33" evidence="2">
    <location>
        <begin position="90"/>
        <end position="333"/>
    </location>
</feature>
<proteinExistence type="predicted"/>